<protein>
    <submittedName>
        <fullName evidence="1">Hydratase</fullName>
    </submittedName>
</protein>
<dbReference type="SUPFAM" id="SSF159245">
    <property type="entry name" value="AttH-like"/>
    <property type="match status" value="1"/>
</dbReference>
<reference evidence="1 2" key="1">
    <citation type="submission" date="2017-03" db="EMBL/GenBank/DDBJ databases">
        <title>Lifting the veil on microbial sulfur biogeochemistry in mining wastewaters.</title>
        <authorList>
            <person name="Kantor R.S."/>
            <person name="Colenbrander Nelson T."/>
            <person name="Marshall S."/>
            <person name="Bennett D."/>
            <person name="Apte S."/>
            <person name="Camacho D."/>
            <person name="Thomas B.C."/>
            <person name="Warren L.A."/>
            <person name="Banfield J.F."/>
        </authorList>
    </citation>
    <scope>NUCLEOTIDE SEQUENCE [LARGE SCALE GENOMIC DNA]</scope>
    <source>
        <strain evidence="1">32-69-9</strain>
    </source>
</reference>
<sequence>MTIIAFVGSVFSPWYAWSGRQRPEDHCALNIAFYGPGCDRWAMTERPKGQVWRDAESLSIGPSSVRWDGDDLVIRFDEITAPVPPMPMIPQGLRGVVRVKPRAINTIAFPLDAQGKHVWRPIAPRARIEVTLDDPALSWTGEGYLDTNAGTEPLEDAFEVWDWSRAHVKDDSAVLYDLKRKDGSALSLALRFDRHGVPETFAPPPHVPLPPTLWRMPRHTRADEGHRATLQRTWEDTPFYSRSTLSTHLLGEPCQAVHESLSLGRLRSPFVRAMLPFRMPRSLR</sequence>
<comment type="caution">
    <text evidence="1">The sequence shown here is derived from an EMBL/GenBank/DDBJ whole genome shotgun (WGS) entry which is preliminary data.</text>
</comment>
<proteinExistence type="predicted"/>
<organism evidence="1 2">
    <name type="scientific">Brevundimonas subvibrioides</name>
    <dbReference type="NCBI Taxonomy" id="74313"/>
    <lineage>
        <taxon>Bacteria</taxon>
        <taxon>Pseudomonadati</taxon>
        <taxon>Pseudomonadota</taxon>
        <taxon>Alphaproteobacteria</taxon>
        <taxon>Caulobacterales</taxon>
        <taxon>Caulobacteraceae</taxon>
        <taxon>Brevundimonas</taxon>
    </lineage>
</organism>
<name>A0A258FU27_9CAUL</name>
<dbReference type="AlphaFoldDB" id="A0A258FU27"/>
<evidence type="ECO:0000313" key="1">
    <source>
        <dbReference type="EMBL" id="OYX36015.1"/>
    </source>
</evidence>
<dbReference type="EMBL" id="NCEB01000002">
    <property type="protein sequence ID" value="OYX36015.1"/>
    <property type="molecule type" value="Genomic_DNA"/>
</dbReference>
<dbReference type="Proteomes" id="UP000215595">
    <property type="component" value="Unassembled WGS sequence"/>
</dbReference>
<dbReference type="CDD" id="cd21471">
    <property type="entry name" value="CrtC-like"/>
    <property type="match status" value="1"/>
</dbReference>
<accession>A0A258FU27</accession>
<gene>
    <name evidence="1" type="ORF">B7Z01_01085</name>
</gene>
<evidence type="ECO:0000313" key="2">
    <source>
        <dbReference type="Proteomes" id="UP000215595"/>
    </source>
</evidence>